<keyword evidence="1" id="KW-0805">Transcription regulation</keyword>
<dbReference type="InterPro" id="IPR046335">
    <property type="entry name" value="LacI/GalR-like_sensor"/>
</dbReference>
<dbReference type="KEGG" id="huw:FPZ11_04865"/>
<organism evidence="5 6">
    <name type="scientific">Humibacter ginsenosidimutans</name>
    <dbReference type="NCBI Taxonomy" id="2599293"/>
    <lineage>
        <taxon>Bacteria</taxon>
        <taxon>Bacillati</taxon>
        <taxon>Actinomycetota</taxon>
        <taxon>Actinomycetes</taxon>
        <taxon>Micrococcales</taxon>
        <taxon>Microbacteriaceae</taxon>
        <taxon>Humibacter</taxon>
    </lineage>
</organism>
<dbReference type="CDD" id="cd06267">
    <property type="entry name" value="PBP1_LacI_sugar_binding-like"/>
    <property type="match status" value="1"/>
</dbReference>
<dbReference type="GO" id="GO:0003700">
    <property type="term" value="F:DNA-binding transcription factor activity"/>
    <property type="evidence" value="ECO:0007669"/>
    <property type="project" value="TreeGrafter"/>
</dbReference>
<evidence type="ECO:0000256" key="3">
    <source>
        <dbReference type="ARBA" id="ARBA00023163"/>
    </source>
</evidence>
<dbReference type="SUPFAM" id="SSF53822">
    <property type="entry name" value="Periplasmic binding protein-like I"/>
    <property type="match status" value="1"/>
</dbReference>
<dbReference type="AlphaFoldDB" id="A0A5B8M288"/>
<dbReference type="SMART" id="SM00354">
    <property type="entry name" value="HTH_LACI"/>
    <property type="match status" value="1"/>
</dbReference>
<gene>
    <name evidence="5" type="ORF">FPZ11_04865</name>
</gene>
<keyword evidence="3" id="KW-0804">Transcription</keyword>
<reference evidence="5 6" key="1">
    <citation type="submission" date="2019-07" db="EMBL/GenBank/DDBJ databases">
        <title>Full genome sequence of Humibacter sp. WJ7-1.</title>
        <authorList>
            <person name="Im W.-T."/>
        </authorList>
    </citation>
    <scope>NUCLEOTIDE SEQUENCE [LARGE SCALE GENOMIC DNA]</scope>
    <source>
        <strain evidence="5 6">WJ7-1</strain>
    </source>
</reference>
<dbReference type="SUPFAM" id="SSF47413">
    <property type="entry name" value="lambda repressor-like DNA-binding domains"/>
    <property type="match status" value="1"/>
</dbReference>
<evidence type="ECO:0000259" key="4">
    <source>
        <dbReference type="PROSITE" id="PS50932"/>
    </source>
</evidence>
<dbReference type="RefSeq" id="WP_146318855.1">
    <property type="nucleotide sequence ID" value="NZ_CP042305.1"/>
</dbReference>
<sequence>MTVTLADLAKATSLSVSTVSRALSVPDMVNEKTRQRVRDAAAELGYVAHTVSGDPDRSGLIGLVVPDIANPFFPPIIKAVQVRARQKGLRVLIGDIDERPAEEVRLAREMQERVDGLIVVSPRTSQDEIGEFTQLGPLVVINRAVPGVTSVIIEDDNAIQQAVEHLVALGHNTICYLNGPKRSWSNGRRRDAVEAACRTCGVELREFGAFEPQIQAGVRAADLVFASEATAVIAYDDLIALGVMARLAERGVTVGKQISVIGIDDSPMSGMAYPSLTSIHVPGADAGTAAVDLLLDLIAEPSQEEPKSLQLEASLILRGSTGLRQDGMLAQATT</sequence>
<keyword evidence="6" id="KW-1185">Reference proteome</keyword>
<dbReference type="CDD" id="cd01392">
    <property type="entry name" value="HTH_LacI"/>
    <property type="match status" value="1"/>
</dbReference>
<dbReference type="GO" id="GO:0000976">
    <property type="term" value="F:transcription cis-regulatory region binding"/>
    <property type="evidence" value="ECO:0007669"/>
    <property type="project" value="TreeGrafter"/>
</dbReference>
<keyword evidence="2" id="KW-0238">DNA-binding</keyword>
<dbReference type="Pfam" id="PF00356">
    <property type="entry name" value="LacI"/>
    <property type="match status" value="1"/>
</dbReference>
<accession>A0A5B8M288</accession>
<dbReference type="PANTHER" id="PTHR30146:SF109">
    <property type="entry name" value="HTH-TYPE TRANSCRIPTIONAL REGULATOR GALS"/>
    <property type="match status" value="1"/>
</dbReference>
<dbReference type="Gene3D" id="1.10.260.40">
    <property type="entry name" value="lambda repressor-like DNA-binding domains"/>
    <property type="match status" value="1"/>
</dbReference>
<dbReference type="InterPro" id="IPR000843">
    <property type="entry name" value="HTH_LacI"/>
</dbReference>
<evidence type="ECO:0000313" key="5">
    <source>
        <dbReference type="EMBL" id="QDZ14191.1"/>
    </source>
</evidence>
<evidence type="ECO:0000313" key="6">
    <source>
        <dbReference type="Proteomes" id="UP000320216"/>
    </source>
</evidence>
<evidence type="ECO:0000256" key="1">
    <source>
        <dbReference type="ARBA" id="ARBA00023015"/>
    </source>
</evidence>
<name>A0A5B8M288_9MICO</name>
<dbReference type="InterPro" id="IPR028082">
    <property type="entry name" value="Peripla_BP_I"/>
</dbReference>
<protein>
    <submittedName>
        <fullName evidence="5">LacI family transcriptional regulator</fullName>
    </submittedName>
</protein>
<dbReference type="Pfam" id="PF13377">
    <property type="entry name" value="Peripla_BP_3"/>
    <property type="match status" value="1"/>
</dbReference>
<dbReference type="InterPro" id="IPR010982">
    <property type="entry name" value="Lambda_DNA-bd_dom_sf"/>
</dbReference>
<dbReference type="EMBL" id="CP042305">
    <property type="protein sequence ID" value="QDZ14191.1"/>
    <property type="molecule type" value="Genomic_DNA"/>
</dbReference>
<dbReference type="OrthoDB" id="3258243at2"/>
<dbReference type="Proteomes" id="UP000320216">
    <property type="component" value="Chromosome"/>
</dbReference>
<dbReference type="Gene3D" id="3.40.50.2300">
    <property type="match status" value="2"/>
</dbReference>
<evidence type="ECO:0000256" key="2">
    <source>
        <dbReference type="ARBA" id="ARBA00023125"/>
    </source>
</evidence>
<feature type="domain" description="HTH lacI-type" evidence="4">
    <location>
        <begin position="3"/>
        <end position="62"/>
    </location>
</feature>
<proteinExistence type="predicted"/>
<dbReference type="PANTHER" id="PTHR30146">
    <property type="entry name" value="LACI-RELATED TRANSCRIPTIONAL REPRESSOR"/>
    <property type="match status" value="1"/>
</dbReference>
<dbReference type="PROSITE" id="PS50932">
    <property type="entry name" value="HTH_LACI_2"/>
    <property type="match status" value="1"/>
</dbReference>